<evidence type="ECO:0000256" key="1">
    <source>
        <dbReference type="ARBA" id="ARBA00022679"/>
    </source>
</evidence>
<dbReference type="EMBL" id="LR216287">
    <property type="protein sequence ID" value="VFJ14997.1"/>
    <property type="molecule type" value="Genomic_DNA"/>
</dbReference>
<keyword evidence="3 5" id="KW-0418">Kinase</keyword>
<reference evidence="7 8" key="1">
    <citation type="submission" date="2019-02" db="EMBL/GenBank/DDBJ databases">
        <authorList>
            <person name="Lehtovirta-Morley E L."/>
        </authorList>
    </citation>
    <scope>NUCLEOTIDE SEQUENCE [LARGE SCALE GENOMIC DNA]</scope>
    <source>
        <strain evidence="7">NFRAN1</strain>
    </source>
</reference>
<dbReference type="InterPro" id="IPR014721">
    <property type="entry name" value="Ribsml_uS5_D2-typ_fold_subgr"/>
</dbReference>
<dbReference type="SUPFAM" id="SSF54211">
    <property type="entry name" value="Ribosomal protein S5 domain 2-like"/>
    <property type="match status" value="1"/>
</dbReference>
<comment type="function">
    <text evidence="5">Phosphorylates (R)-pantoate to form (R)-4-phosphopantoate in the CoA biosynthesis pathway.</text>
</comment>
<evidence type="ECO:0000256" key="4">
    <source>
        <dbReference type="ARBA" id="ARBA00022840"/>
    </source>
</evidence>
<evidence type="ECO:0000313" key="7">
    <source>
        <dbReference type="EMBL" id="VFJ14997.1"/>
    </source>
</evidence>
<proteinExistence type="inferred from homology"/>
<dbReference type="GO" id="GO:0016301">
    <property type="term" value="F:kinase activity"/>
    <property type="evidence" value="ECO:0007669"/>
    <property type="project" value="UniProtKB-UniRule"/>
</dbReference>
<dbReference type="EC" id="2.7.1.169" evidence="5"/>
<comment type="pathway">
    <text evidence="5">Cofactor biosynthesis; coenzyme A biosynthesis.</text>
</comment>
<accession>A0A484IE21</accession>
<dbReference type="Gene3D" id="3.30.230.10">
    <property type="match status" value="1"/>
</dbReference>
<dbReference type="HAMAP" id="MF_02223">
    <property type="entry name" value="Pantoate_kinase"/>
    <property type="match status" value="1"/>
</dbReference>
<gene>
    <name evidence="7" type="ORF">NFRAN_2675</name>
</gene>
<name>A0A484IE21_9ARCH</name>
<organism evidence="7 8">
    <name type="scientific">Candidatus Nitrosocosmicus franklandianus</name>
    <dbReference type="NCBI Taxonomy" id="1798806"/>
    <lineage>
        <taxon>Archaea</taxon>
        <taxon>Nitrososphaerota</taxon>
        <taxon>Nitrososphaeria</taxon>
        <taxon>Nitrososphaerales</taxon>
        <taxon>Nitrososphaeraceae</taxon>
        <taxon>Candidatus Nitrosocosmicus</taxon>
    </lineage>
</organism>
<evidence type="ECO:0000256" key="3">
    <source>
        <dbReference type="ARBA" id="ARBA00022777"/>
    </source>
</evidence>
<keyword evidence="8" id="KW-1185">Reference proteome</keyword>
<dbReference type="UniPathway" id="UPA00241"/>
<dbReference type="GO" id="GO:0015937">
    <property type="term" value="P:coenzyme A biosynthetic process"/>
    <property type="evidence" value="ECO:0007669"/>
    <property type="project" value="UniProtKB-UniRule"/>
</dbReference>
<protein>
    <recommendedName>
        <fullName evidence="5">Pantoate kinase</fullName>
        <shortName evidence="5">PoK</shortName>
        <ecNumber evidence="5">2.7.1.169</ecNumber>
    </recommendedName>
</protein>
<dbReference type="PANTHER" id="PTHR42282:SF1">
    <property type="entry name" value="PANTOATE KINASE"/>
    <property type="match status" value="1"/>
</dbReference>
<evidence type="ECO:0000259" key="6">
    <source>
        <dbReference type="Pfam" id="PF00288"/>
    </source>
</evidence>
<dbReference type="GeneID" id="39421819"/>
<evidence type="ECO:0000313" key="8">
    <source>
        <dbReference type="Proteomes" id="UP000294299"/>
    </source>
</evidence>
<evidence type="ECO:0000256" key="2">
    <source>
        <dbReference type="ARBA" id="ARBA00022741"/>
    </source>
</evidence>
<dbReference type="AlphaFoldDB" id="A0A484IE21"/>
<evidence type="ECO:0000256" key="5">
    <source>
        <dbReference type="HAMAP-Rule" id="MF_02223"/>
    </source>
</evidence>
<dbReference type="InterPro" id="IPR006204">
    <property type="entry name" value="GHMP_kinase_N_dom"/>
</dbReference>
<dbReference type="RefSeq" id="WP_134485037.1">
    <property type="nucleotide sequence ID" value="NZ_LR216287.1"/>
</dbReference>
<dbReference type="PANTHER" id="PTHR42282">
    <property type="entry name" value="PANTOATE KINASE-RELATED"/>
    <property type="match status" value="1"/>
</dbReference>
<comment type="catalytic activity">
    <reaction evidence="5">
        <text>(R)-pantoate + ATP = (R)-4-phosphopantoate + ADP + H(+)</text>
        <dbReference type="Rhea" id="RHEA:28246"/>
        <dbReference type="ChEBI" id="CHEBI:15378"/>
        <dbReference type="ChEBI" id="CHEBI:15980"/>
        <dbReference type="ChEBI" id="CHEBI:30616"/>
        <dbReference type="ChEBI" id="CHEBI:61294"/>
        <dbReference type="ChEBI" id="CHEBI:456216"/>
        <dbReference type="EC" id="2.7.1.169"/>
    </reaction>
</comment>
<dbReference type="OrthoDB" id="85822at2157"/>
<comment type="similarity">
    <text evidence="5">Belongs to the GHMP kinase family. PoK subfamily.</text>
</comment>
<keyword evidence="2 5" id="KW-0547">Nucleotide-binding</keyword>
<keyword evidence="4 5" id="KW-0067">ATP-binding</keyword>
<feature type="domain" description="GHMP kinase N-terminal" evidence="6">
    <location>
        <begin position="97"/>
        <end position="148"/>
    </location>
</feature>
<dbReference type="PIRSF" id="PIRSF016896">
    <property type="entry name" value="GHMP_arc_MJ0969"/>
    <property type="match status" value="1"/>
</dbReference>
<dbReference type="Proteomes" id="UP000294299">
    <property type="component" value="Chromosome NFRAN"/>
</dbReference>
<keyword evidence="1 5" id="KW-0808">Transferase</keyword>
<dbReference type="PROSITE" id="PS00627">
    <property type="entry name" value="GHMP_KINASES_ATP"/>
    <property type="match status" value="1"/>
</dbReference>
<dbReference type="Pfam" id="PF00288">
    <property type="entry name" value="GHMP_kinases_N"/>
    <property type="match status" value="1"/>
</dbReference>
<dbReference type="KEGG" id="nfn:NFRAN_2675"/>
<dbReference type="GO" id="GO:0005524">
    <property type="term" value="F:ATP binding"/>
    <property type="evidence" value="ECO:0007669"/>
    <property type="project" value="UniProtKB-KW"/>
</dbReference>
<keyword evidence="5" id="KW-0173">Coenzyme A biosynthesis</keyword>
<dbReference type="InterPro" id="IPR020568">
    <property type="entry name" value="Ribosomal_Su5_D2-typ_SF"/>
</dbReference>
<dbReference type="InterPro" id="IPR006203">
    <property type="entry name" value="GHMP_knse_ATP-bd_CS"/>
</dbReference>
<sequence>MVIVSQVPIAVSKAYCPGHVTGFFSAQNQGDPDLDFKFQGSLGAGFSIDRGIISTVRVFPSSDMNYEIKLNGMLDCELRVSKYVTEYYLSLIQKPVLISIDHESNLPIGYGLGSSGSAALGLSYALNEALGTGLSSLQAAQMAHQADIVCNTGRGTVVSEYTGGVELRTSIGGPGVCRIQKTELSSEWCAVILCMEPIKTDIFLSKYLGGSKFSNINEVGKQMVKQLGQSMSVEKFMDFSFKFASLCGLTEGKCKEPLAHLRSKGLKSSVALFGHTLFTLIPNYQLGQVIDILKRYQGELIICHVDNLGARILKKVR</sequence>
<dbReference type="InterPro" id="IPR012043">
    <property type="entry name" value="PoK"/>
</dbReference>